<feature type="region of interest" description="Disordered" evidence="1">
    <location>
        <begin position="1"/>
        <end position="20"/>
    </location>
</feature>
<dbReference type="CDD" id="cd07731">
    <property type="entry name" value="ComA-like_MBL-fold"/>
    <property type="match status" value="1"/>
</dbReference>
<dbReference type="RefSeq" id="WP_092453833.1">
    <property type="nucleotide sequence ID" value="NZ_FOJI01000007.1"/>
</dbReference>
<evidence type="ECO:0000259" key="3">
    <source>
        <dbReference type="SMART" id="SM00849"/>
    </source>
</evidence>
<dbReference type="Gene3D" id="3.40.10.10">
    <property type="entry name" value="DNA Methylphosphotriester Repair Domain"/>
    <property type="match status" value="1"/>
</dbReference>
<organism evidence="4 5">
    <name type="scientific">[Clostridium] fimetarium</name>
    <dbReference type="NCBI Taxonomy" id="99656"/>
    <lineage>
        <taxon>Bacteria</taxon>
        <taxon>Bacillati</taxon>
        <taxon>Bacillota</taxon>
        <taxon>Clostridia</taxon>
        <taxon>Lachnospirales</taxon>
        <taxon>Lachnospiraceae</taxon>
    </lineage>
</organism>
<evidence type="ECO:0000256" key="1">
    <source>
        <dbReference type="SAM" id="MobiDB-lite"/>
    </source>
</evidence>
<gene>
    <name evidence="4" type="ORF">SAMN05421659_107189</name>
</gene>
<dbReference type="InterPro" id="IPR035681">
    <property type="entry name" value="ComA-like_MBL"/>
</dbReference>
<dbReference type="SMART" id="SM00849">
    <property type="entry name" value="Lactamase_B"/>
    <property type="match status" value="1"/>
</dbReference>
<dbReference type="OrthoDB" id="9783680at2"/>
<dbReference type="PANTHER" id="PTHR30619:SF1">
    <property type="entry name" value="RECOMBINATION PROTEIN 2"/>
    <property type="match status" value="1"/>
</dbReference>
<proteinExistence type="predicted"/>
<keyword evidence="5" id="KW-1185">Reference proteome</keyword>
<evidence type="ECO:0000313" key="5">
    <source>
        <dbReference type="Proteomes" id="UP000199701"/>
    </source>
</evidence>
<dbReference type="Pfam" id="PF00753">
    <property type="entry name" value="Lactamase_B"/>
    <property type="match status" value="1"/>
</dbReference>
<feature type="domain" description="Metallo-beta-lactamase" evidence="3">
    <location>
        <begin position="80"/>
        <end position="273"/>
    </location>
</feature>
<feature type="transmembrane region" description="Helical" evidence="2">
    <location>
        <begin position="29"/>
        <end position="51"/>
    </location>
</feature>
<accession>A0A1I0QDQ4</accession>
<name>A0A1I0QDQ4_9FIRM</name>
<dbReference type="SUPFAM" id="SSF57884">
    <property type="entry name" value="Ada DNA repair protein, N-terminal domain (N-Ada 10)"/>
    <property type="match status" value="1"/>
</dbReference>
<keyword evidence="2" id="KW-0472">Membrane</keyword>
<dbReference type="GO" id="GO:0016787">
    <property type="term" value="F:hydrolase activity"/>
    <property type="evidence" value="ECO:0007669"/>
    <property type="project" value="UniProtKB-KW"/>
</dbReference>
<dbReference type="AlphaFoldDB" id="A0A1I0QDQ4"/>
<keyword evidence="2" id="KW-0812">Transmembrane</keyword>
<dbReference type="STRING" id="99656.SAMN05421659_107189"/>
<dbReference type="InterPro" id="IPR052159">
    <property type="entry name" value="Competence_DNA_uptake"/>
</dbReference>
<dbReference type="EMBL" id="FOJI01000007">
    <property type="protein sequence ID" value="SEW24743.1"/>
    <property type="molecule type" value="Genomic_DNA"/>
</dbReference>
<keyword evidence="4" id="KW-0378">Hydrolase</keyword>
<protein>
    <submittedName>
        <fullName evidence="4">Metal-dependent hydrolase, beta-lactamase superfamily II</fullName>
    </submittedName>
</protein>
<reference evidence="4 5" key="1">
    <citation type="submission" date="2016-10" db="EMBL/GenBank/DDBJ databases">
        <authorList>
            <person name="de Groot N.N."/>
        </authorList>
    </citation>
    <scope>NUCLEOTIDE SEQUENCE [LARGE SCALE GENOMIC DNA]</scope>
    <source>
        <strain evidence="4 5">DSM 9179</strain>
    </source>
</reference>
<dbReference type="Proteomes" id="UP000199701">
    <property type="component" value="Unassembled WGS sequence"/>
</dbReference>
<dbReference type="Gene3D" id="3.60.15.10">
    <property type="entry name" value="Ribonuclease Z/Hydroxyacylglutathione hydrolase-like"/>
    <property type="match status" value="1"/>
</dbReference>
<evidence type="ECO:0000313" key="4">
    <source>
        <dbReference type="EMBL" id="SEW24743.1"/>
    </source>
</evidence>
<keyword evidence="2" id="KW-1133">Transmembrane helix</keyword>
<sequence>MTSNSNSNDDTESFNHNSRKRGTKHFQKLTSLFFATIILIGSALFGGNYLLNANNDLNISTVASAPSNTTLSVTFLDVGQGNCVIVESNGHYMIIDGGNSNYSSKVVSYLHDLKITTLDYVVISHYDADHLSGIIGVLNNYNVTKVISPDYESDTKTFGSYISIMNKKNYTAIHPSIGDAFNLGNATFEIVSPTKYTYDDENNNSVGIRLTDGSHTFLILGDAQAQSESDIINSGIEISCDVYMVSHHGSSNSSSNALLDIVKPSVAVISVGKNDYGHPTEQTLKRLSAHNISILRTDQDGTIIAYSGKDFLEWNINFDTKSIKKEAASNSSTEASYIGNKNSLKFHLPTCPNLPAASNQVDFDSREDAVSSGFSPCGVCKP</sequence>
<dbReference type="InterPro" id="IPR036866">
    <property type="entry name" value="RibonucZ/Hydroxyglut_hydro"/>
</dbReference>
<dbReference type="InterPro" id="IPR035451">
    <property type="entry name" value="Ada-like_dom_sf"/>
</dbReference>
<evidence type="ECO:0000256" key="2">
    <source>
        <dbReference type="SAM" id="Phobius"/>
    </source>
</evidence>
<dbReference type="SUPFAM" id="SSF56281">
    <property type="entry name" value="Metallo-hydrolase/oxidoreductase"/>
    <property type="match status" value="1"/>
</dbReference>
<dbReference type="InterPro" id="IPR001279">
    <property type="entry name" value="Metallo-B-lactamas"/>
</dbReference>
<dbReference type="PANTHER" id="PTHR30619">
    <property type="entry name" value="DNA INTERNALIZATION/COMPETENCE PROTEIN COMEC/REC2"/>
    <property type="match status" value="1"/>
</dbReference>